<dbReference type="GO" id="GO:0003677">
    <property type="term" value="F:DNA binding"/>
    <property type="evidence" value="ECO:0007669"/>
    <property type="project" value="UniProtKB-KW"/>
</dbReference>
<dbReference type="SUPFAM" id="SSF46785">
    <property type="entry name" value="Winged helix' DNA-binding domain"/>
    <property type="match status" value="1"/>
</dbReference>
<dbReference type="EMBL" id="JAATIQ010000302">
    <property type="protein sequence ID" value="KAF4363157.1"/>
    <property type="molecule type" value="Genomic_DNA"/>
</dbReference>
<evidence type="ECO:0000256" key="3">
    <source>
        <dbReference type="ARBA" id="ARBA00022741"/>
    </source>
</evidence>
<dbReference type="InterPro" id="IPR039383">
    <property type="entry name" value="FHIT"/>
</dbReference>
<keyword evidence="20" id="KW-1185">Reference proteome</keyword>
<dbReference type="InterPro" id="IPR001650">
    <property type="entry name" value="Helicase_C-like"/>
</dbReference>
<dbReference type="Pfam" id="PF09382">
    <property type="entry name" value="RQC"/>
    <property type="match status" value="1"/>
</dbReference>
<dbReference type="FunFam" id="3.40.50.300:FF:001450">
    <property type="entry name" value="ATP-dependent DNA helicase"/>
    <property type="match status" value="1"/>
</dbReference>
<accession>A0A7J6EXJ1</accession>
<feature type="domain" description="HIT" evidence="16">
    <location>
        <begin position="141"/>
        <end position="254"/>
    </location>
</feature>
<name>A0A7J6EXJ1_CANSA</name>
<dbReference type="CDD" id="cd01275">
    <property type="entry name" value="FHIT"/>
    <property type="match status" value="2"/>
</dbReference>
<dbReference type="GO" id="GO:0005524">
    <property type="term" value="F:ATP binding"/>
    <property type="evidence" value="ECO:0007669"/>
    <property type="project" value="UniProtKB-KW"/>
</dbReference>
<dbReference type="Pfam" id="PF14493">
    <property type="entry name" value="HTH_40"/>
    <property type="match status" value="1"/>
</dbReference>
<dbReference type="GO" id="GO:0005737">
    <property type="term" value="C:cytoplasm"/>
    <property type="evidence" value="ECO:0007669"/>
    <property type="project" value="TreeGrafter"/>
</dbReference>
<evidence type="ECO:0000256" key="1">
    <source>
        <dbReference type="ARBA" id="ARBA00001947"/>
    </source>
</evidence>
<keyword evidence="5" id="KW-0347">Helicase</keyword>
<dbReference type="GO" id="GO:0005634">
    <property type="term" value="C:nucleus"/>
    <property type="evidence" value="ECO:0007669"/>
    <property type="project" value="TreeGrafter"/>
</dbReference>
<evidence type="ECO:0000259" key="18">
    <source>
        <dbReference type="PROSITE" id="PS51194"/>
    </source>
</evidence>
<dbReference type="SMART" id="SM00956">
    <property type="entry name" value="RQC"/>
    <property type="match status" value="1"/>
</dbReference>
<dbReference type="GO" id="GO:0047627">
    <property type="term" value="F:adenylylsulfatase activity"/>
    <property type="evidence" value="ECO:0007669"/>
    <property type="project" value="UniProtKB-ARBA"/>
</dbReference>
<dbReference type="SUPFAM" id="SSF54197">
    <property type="entry name" value="HIT-like"/>
    <property type="match status" value="2"/>
</dbReference>
<dbReference type="EC" id="5.6.2.4" evidence="10"/>
<dbReference type="InterPro" id="IPR019808">
    <property type="entry name" value="Histidine_triad_CS"/>
</dbReference>
<dbReference type="InterPro" id="IPR027417">
    <property type="entry name" value="P-loop_NTPase"/>
</dbReference>
<dbReference type="Pfam" id="PF00570">
    <property type="entry name" value="HRDC"/>
    <property type="match status" value="1"/>
</dbReference>
<feature type="domain" description="HIT" evidence="16">
    <location>
        <begin position="5"/>
        <end position="112"/>
    </location>
</feature>
<dbReference type="FunFam" id="3.40.50.300:FF:001747">
    <property type="entry name" value="ATP-dependent DNA helicase"/>
    <property type="match status" value="1"/>
</dbReference>
<feature type="short sequence motif" description="Histidine triad motif" evidence="14">
    <location>
        <begin position="97"/>
        <end position="101"/>
    </location>
</feature>
<dbReference type="Proteomes" id="UP000583929">
    <property type="component" value="Unassembled WGS sequence"/>
</dbReference>
<reference evidence="19 20" key="1">
    <citation type="journal article" date="2020" name="bioRxiv">
        <title>Sequence and annotation of 42 cannabis genomes reveals extensive copy number variation in cannabinoid synthesis and pathogen resistance genes.</title>
        <authorList>
            <person name="Mckernan K.J."/>
            <person name="Helbert Y."/>
            <person name="Kane L.T."/>
            <person name="Ebling H."/>
            <person name="Zhang L."/>
            <person name="Liu B."/>
            <person name="Eaton Z."/>
            <person name="Mclaughlin S."/>
            <person name="Kingan S."/>
            <person name="Baybayan P."/>
            <person name="Concepcion G."/>
            <person name="Jordan M."/>
            <person name="Riva A."/>
            <person name="Barbazuk W."/>
            <person name="Harkins T."/>
        </authorList>
    </citation>
    <scope>NUCLEOTIDE SEQUENCE [LARGE SCALE GENOMIC DNA]</scope>
    <source>
        <strain evidence="20">cv. Jamaican Lion 4</strain>
        <tissue evidence="19">Leaf</tissue>
    </source>
</reference>
<feature type="domain" description="Helicase ATP-binding" evidence="17">
    <location>
        <begin position="354"/>
        <end position="521"/>
    </location>
</feature>
<dbReference type="PANTHER" id="PTHR13710">
    <property type="entry name" value="DNA HELICASE RECQ FAMILY MEMBER"/>
    <property type="match status" value="1"/>
</dbReference>
<dbReference type="SMART" id="SM00490">
    <property type="entry name" value="HELICc"/>
    <property type="match status" value="1"/>
</dbReference>
<evidence type="ECO:0000313" key="19">
    <source>
        <dbReference type="EMBL" id="KAF4363157.1"/>
    </source>
</evidence>
<feature type="site" description="Important for induction of apoptosis" evidence="13">
    <location>
        <position position="117"/>
    </location>
</feature>
<dbReference type="InterPro" id="IPR011545">
    <property type="entry name" value="DEAD/DEAH_box_helicase_dom"/>
</dbReference>
<dbReference type="PROSITE" id="PS50967">
    <property type="entry name" value="HRDC"/>
    <property type="match status" value="1"/>
</dbReference>
<dbReference type="AlphaFoldDB" id="A0A7J6EXJ1"/>
<dbReference type="InterPro" id="IPR004589">
    <property type="entry name" value="DNA_helicase_ATP-dep_RecQ"/>
</dbReference>
<evidence type="ECO:0000259" key="15">
    <source>
        <dbReference type="PROSITE" id="PS50967"/>
    </source>
</evidence>
<keyword evidence="4" id="KW-0378">Hydrolase</keyword>
<dbReference type="Pfam" id="PF01230">
    <property type="entry name" value="HIT"/>
    <property type="match status" value="2"/>
</dbReference>
<evidence type="ECO:0000256" key="2">
    <source>
        <dbReference type="ARBA" id="ARBA00005446"/>
    </source>
</evidence>
<sequence length="1195" mass="135520">MAMDSYKFGPYKIDDKEVFFKSHLSYAMVNLRPVLPGHILFLMKREVKRFVDLTADETTDLWITAQRVGGQLESYHKASSLTFTIQDGPQAGQTVPHVHIHIIPRKVGDFENNDDIYDAIDKNDKELKEKLDLDKERKDRSFEEMAQEAEEYRKLFFNDVFYTTHLSFAFVNLRPVLPVHVLVCPKREVKRFADLTIDETNDLWTIAHKICAPLQTYHKASSLTFTIQDGPQAGQSVAHVHIHIVPRKVGDYERNDDIYDAIDDNDKKLKQNMDLDIERKDRSPEERAQEAEEYRKIFLRDKSELREPDSELLMSLLPAPKPIFSSSKLRAAMESILKNYFGYSSFRPYQKEVIENILEKKDCMVVMATGSGKSLCYQVPPLVAGKTGIVVSPLISLMQDQVMALKERGIKAEFLGSAQTDQSVQKKAENGHFNILYMTPEKACLIPNSFWSNLLNVGICLFAVDEAHCISEWGHDFRVEYKQLDKLRGILVNVPFVALTATATEKVRNDIINSLKMKDPVVSIGSFDRHNLFYGVKLFNRGQSSVDELVKEIAKYVASAGSTIIYCTTVKDVEQIFKSLQDVGIKAGIYHGQMNNKARAESHRLFIRDELHVMVATIAFGMGIDKPDIRQVIHYGCPKSLECYYQESGRCGRDGVPSICWLYYTRSDFAKGDFYTAESHTATQRKAVMESLMAAQRYCLLTTCRRTFLLKHFGENYPADNCGNCDNCLSSKNERDMSREAFLLLACIRSCKGRWGLNMPVDILRGSRAKKILDAQFDRLPLHGLGKDCSANWWKALAHQLISNDYLTETVTDVFKTIRVSPKGEQFLSSATPDYQPPLVLSVTSEMMDDEENKSVAGNGEIKSLATLESEGFSETEAKFYHMLLEERMKLAKELGTAPYAICGDQTMKRIALTRPSTRARLANIDGVNQHLVTKHGDRFLQVIQQLSQRLSLSLDGEQNLQTAITRKVYPVSDQQGVSNQQRKLTPAKFEAWKMWMEDGLKIEKIANFPGRSAPIKEQTVIDYILDAAREGLAMDWMRFCQEIGLTHEVLSDIQSAILKVGSKEKLKPIKNELPEDVSYSNIKVCLTMQEIGVSPSDTMASCHKKPADLPIDCDEDPVSKKRQRVVEPAEGISTPPEATEDSVLDWIKNFKDGVTLSDIVKHFNGSQEESINELICSLEAEFLIYKKNNVYKIM</sequence>
<evidence type="ECO:0000259" key="17">
    <source>
        <dbReference type="PROSITE" id="PS51192"/>
    </source>
</evidence>
<dbReference type="InterPro" id="IPR036390">
    <property type="entry name" value="WH_DNA-bd_sf"/>
</dbReference>
<dbReference type="GO" id="GO:0006260">
    <property type="term" value="P:DNA replication"/>
    <property type="evidence" value="ECO:0007669"/>
    <property type="project" value="InterPro"/>
</dbReference>
<dbReference type="GO" id="GO:0043138">
    <property type="term" value="F:3'-5' DNA helicase activity"/>
    <property type="evidence" value="ECO:0007669"/>
    <property type="project" value="UniProtKB-EC"/>
</dbReference>
<dbReference type="Gene3D" id="1.10.150.80">
    <property type="entry name" value="HRDC domain"/>
    <property type="match status" value="1"/>
</dbReference>
<dbReference type="Pfam" id="PF00271">
    <property type="entry name" value="Helicase_C"/>
    <property type="match status" value="1"/>
</dbReference>
<evidence type="ECO:0000256" key="5">
    <source>
        <dbReference type="ARBA" id="ARBA00022806"/>
    </source>
</evidence>
<feature type="domain" description="Helicase C-terminal" evidence="18">
    <location>
        <begin position="545"/>
        <end position="696"/>
    </location>
</feature>
<evidence type="ECO:0000256" key="9">
    <source>
        <dbReference type="ARBA" id="ARBA00034617"/>
    </source>
</evidence>
<evidence type="ECO:0000256" key="6">
    <source>
        <dbReference type="ARBA" id="ARBA00022840"/>
    </source>
</evidence>
<evidence type="ECO:0000256" key="11">
    <source>
        <dbReference type="PIRSR" id="PIRSR639383-1"/>
    </source>
</evidence>
<dbReference type="CDD" id="cd18794">
    <property type="entry name" value="SF2_C_RecQ"/>
    <property type="match status" value="1"/>
</dbReference>
<dbReference type="GO" id="GO:0005694">
    <property type="term" value="C:chromosome"/>
    <property type="evidence" value="ECO:0007669"/>
    <property type="project" value="TreeGrafter"/>
</dbReference>
<dbReference type="Gene3D" id="3.40.50.300">
    <property type="entry name" value="P-loop containing nucleotide triphosphate hydrolases"/>
    <property type="match status" value="2"/>
</dbReference>
<dbReference type="InterPro" id="IPR011146">
    <property type="entry name" value="HIT-like"/>
</dbReference>
<dbReference type="SMART" id="SM00341">
    <property type="entry name" value="HRDC"/>
    <property type="match status" value="1"/>
</dbReference>
<dbReference type="Gene3D" id="1.10.10.10">
    <property type="entry name" value="Winged helix-like DNA-binding domain superfamily/Winged helix DNA-binding domain"/>
    <property type="match status" value="1"/>
</dbReference>
<evidence type="ECO:0000256" key="4">
    <source>
        <dbReference type="ARBA" id="ARBA00022801"/>
    </source>
</evidence>
<dbReference type="InterPro" id="IPR044876">
    <property type="entry name" value="HRDC_dom_sf"/>
</dbReference>
<dbReference type="InterPro" id="IPR036388">
    <property type="entry name" value="WH-like_DNA-bd_sf"/>
</dbReference>
<keyword evidence="8" id="KW-0413">Isomerase</keyword>
<comment type="similarity">
    <text evidence="2">Belongs to the helicase family. RecQ subfamily.</text>
</comment>
<dbReference type="Pfam" id="PF16124">
    <property type="entry name" value="RecQ_Zn_bind"/>
    <property type="match status" value="1"/>
</dbReference>
<keyword evidence="6" id="KW-0067">ATP-binding</keyword>
<evidence type="ECO:0000256" key="7">
    <source>
        <dbReference type="ARBA" id="ARBA00023125"/>
    </source>
</evidence>
<feature type="binding site" evidence="12">
    <location>
        <begin position="92"/>
        <end position="95"/>
    </location>
    <ligand>
        <name>substrate</name>
    </ligand>
</feature>
<dbReference type="SUPFAM" id="SSF47819">
    <property type="entry name" value="HRDC-like"/>
    <property type="match status" value="1"/>
</dbReference>
<evidence type="ECO:0000256" key="8">
    <source>
        <dbReference type="ARBA" id="ARBA00023235"/>
    </source>
</evidence>
<dbReference type="SUPFAM" id="SSF52540">
    <property type="entry name" value="P-loop containing nucleoside triphosphate hydrolases"/>
    <property type="match status" value="1"/>
</dbReference>
<evidence type="ECO:0000256" key="10">
    <source>
        <dbReference type="ARBA" id="ARBA00034808"/>
    </source>
</evidence>
<dbReference type="InterPro" id="IPR029491">
    <property type="entry name" value="Helicase_HTH"/>
</dbReference>
<comment type="catalytic activity">
    <reaction evidence="9">
        <text>Couples ATP hydrolysis with the unwinding of duplex DNA by translocating in the 3'-5' direction.</text>
        <dbReference type="EC" id="5.6.2.4"/>
    </reaction>
</comment>
<evidence type="ECO:0000256" key="14">
    <source>
        <dbReference type="PROSITE-ProRule" id="PRU00464"/>
    </source>
</evidence>
<feature type="binding site" evidence="12">
    <location>
        <position position="30"/>
    </location>
    <ligand>
        <name>substrate</name>
    </ligand>
</feature>
<dbReference type="PROSITE" id="PS51194">
    <property type="entry name" value="HELICASE_CTER"/>
    <property type="match status" value="1"/>
</dbReference>
<dbReference type="FunFam" id="1.10.150.80:FF:000011">
    <property type="entry name" value="ATP-dependent DNA helicase"/>
    <property type="match status" value="1"/>
</dbReference>
<evidence type="ECO:0000313" key="20">
    <source>
        <dbReference type="Proteomes" id="UP000583929"/>
    </source>
</evidence>
<comment type="cofactor">
    <cofactor evidence="1">
        <name>Zn(2+)</name>
        <dbReference type="ChEBI" id="CHEBI:29105"/>
    </cofactor>
</comment>
<dbReference type="FunFam" id="1.10.10.10:FF:000513">
    <property type="entry name" value="ATP-dependent DNA helicase"/>
    <property type="match status" value="1"/>
</dbReference>
<feature type="binding site" evidence="12">
    <location>
        <position position="101"/>
    </location>
    <ligand>
        <name>substrate</name>
    </ligand>
</feature>
<dbReference type="GO" id="GO:0009378">
    <property type="term" value="F:four-way junction helicase activity"/>
    <property type="evidence" value="ECO:0007669"/>
    <property type="project" value="TreeGrafter"/>
</dbReference>
<evidence type="ECO:0000256" key="13">
    <source>
        <dbReference type="PIRSR" id="PIRSR639383-3"/>
    </source>
</evidence>
<dbReference type="Pfam" id="PF00270">
    <property type="entry name" value="DEAD"/>
    <property type="match status" value="1"/>
</dbReference>
<dbReference type="CDD" id="cd17920">
    <property type="entry name" value="DEXHc_RecQ"/>
    <property type="match status" value="1"/>
</dbReference>
<protein>
    <recommendedName>
        <fullName evidence="10">DNA 3'-5' helicase</fullName>
        <ecNumber evidence="10">5.6.2.4</ecNumber>
    </recommendedName>
</protein>
<proteinExistence type="inferred from homology"/>
<keyword evidence="3" id="KW-0547">Nucleotide-binding</keyword>
<evidence type="ECO:0000256" key="12">
    <source>
        <dbReference type="PIRSR" id="PIRSR639383-2"/>
    </source>
</evidence>
<feature type="domain" description="HRDC" evidence="15">
    <location>
        <begin position="874"/>
        <end position="954"/>
    </location>
</feature>
<dbReference type="SMART" id="SM00487">
    <property type="entry name" value="DEXDc"/>
    <property type="match status" value="1"/>
</dbReference>
<dbReference type="PANTHER" id="PTHR13710:SF120">
    <property type="entry name" value="BIFUNCTIONAL 3'-5' EXONUCLEASE_ATP-DEPENDENT HELICASE WRN"/>
    <property type="match status" value="1"/>
</dbReference>
<feature type="short sequence motif" description="Histidine triad motif" evidence="14">
    <location>
        <begin position="239"/>
        <end position="243"/>
    </location>
</feature>
<dbReference type="InterPro" id="IPR032284">
    <property type="entry name" value="RecQ_Zn-bd"/>
</dbReference>
<dbReference type="InterPro" id="IPR010997">
    <property type="entry name" value="HRDC-like_sf"/>
</dbReference>
<dbReference type="PROSITE" id="PS51084">
    <property type="entry name" value="HIT_2"/>
    <property type="match status" value="2"/>
</dbReference>
<dbReference type="InterPro" id="IPR014001">
    <property type="entry name" value="Helicase_ATP-bd"/>
</dbReference>
<dbReference type="PROSITE" id="PS51192">
    <property type="entry name" value="HELICASE_ATP_BIND_1"/>
    <property type="match status" value="1"/>
</dbReference>
<gene>
    <name evidence="19" type="ORF">G4B88_029675</name>
</gene>
<dbReference type="FunFam" id="3.30.428.10:FF:000011">
    <property type="entry name" value="Fragile histidine triad"/>
    <property type="match status" value="2"/>
</dbReference>
<dbReference type="InterPro" id="IPR002121">
    <property type="entry name" value="HRDC_dom"/>
</dbReference>
<dbReference type="PROSITE" id="PS00892">
    <property type="entry name" value="HIT_1"/>
    <property type="match status" value="2"/>
</dbReference>
<feature type="active site" description="Tele-AMP-histidine intermediate" evidence="11">
    <location>
        <position position="99"/>
    </location>
</feature>
<organism evidence="19 20">
    <name type="scientific">Cannabis sativa</name>
    <name type="common">Hemp</name>
    <name type="synonym">Marijuana</name>
    <dbReference type="NCBI Taxonomy" id="3483"/>
    <lineage>
        <taxon>Eukaryota</taxon>
        <taxon>Viridiplantae</taxon>
        <taxon>Streptophyta</taxon>
        <taxon>Embryophyta</taxon>
        <taxon>Tracheophyta</taxon>
        <taxon>Spermatophyta</taxon>
        <taxon>Magnoliopsida</taxon>
        <taxon>eudicotyledons</taxon>
        <taxon>Gunneridae</taxon>
        <taxon>Pentapetalae</taxon>
        <taxon>rosids</taxon>
        <taxon>fabids</taxon>
        <taxon>Rosales</taxon>
        <taxon>Cannabaceae</taxon>
        <taxon>Cannabis</taxon>
    </lineage>
</organism>
<dbReference type="InterPro" id="IPR036265">
    <property type="entry name" value="HIT-like_sf"/>
</dbReference>
<comment type="caution">
    <text evidence="19">The sequence shown here is derived from an EMBL/GenBank/DDBJ whole genome shotgun (WGS) entry which is preliminary data.</text>
</comment>
<feature type="binding site" evidence="12">
    <location>
        <position position="86"/>
    </location>
    <ligand>
        <name>substrate</name>
    </ligand>
</feature>
<dbReference type="GO" id="GO:0000724">
    <property type="term" value="P:double-strand break repair via homologous recombination"/>
    <property type="evidence" value="ECO:0007669"/>
    <property type="project" value="TreeGrafter"/>
</dbReference>
<dbReference type="InterPro" id="IPR018982">
    <property type="entry name" value="RQC_domain"/>
</dbReference>
<evidence type="ECO:0000259" key="16">
    <source>
        <dbReference type="PROSITE" id="PS51084"/>
    </source>
</evidence>
<keyword evidence="7" id="KW-0238">DNA-binding</keyword>
<dbReference type="NCBIfam" id="TIGR00614">
    <property type="entry name" value="recQ_fam"/>
    <property type="match status" value="1"/>
</dbReference>
<dbReference type="Gene3D" id="3.30.428.10">
    <property type="entry name" value="HIT-like"/>
    <property type="match status" value="2"/>
</dbReference>